<organism evidence="1 2">
    <name type="scientific">Lacimicrobium alkaliphilum</name>
    <dbReference type="NCBI Taxonomy" id="1526571"/>
    <lineage>
        <taxon>Bacteria</taxon>
        <taxon>Pseudomonadati</taxon>
        <taxon>Pseudomonadota</taxon>
        <taxon>Gammaproteobacteria</taxon>
        <taxon>Alteromonadales</taxon>
        <taxon>Alteromonadaceae</taxon>
        <taxon>Lacimicrobium</taxon>
    </lineage>
</organism>
<dbReference type="KEGG" id="lal:AT746_11970"/>
<sequence>MKLIIAEYLRTLRERDELDRLLPDLLVEMGYKLVARPQTGNRQYGVDIAARGENDDGQEELLLLVVKRGDIGSSEWDTKPQSVRQSINEIFDVYLRSHLEPRDEELPKHIVLVTNGELKQTVLANWCGLVSEYEDKAKIEFWGIDTISSYVEEYLLDEHVFHDDDRHDLRRALALSGDSEYNRKDLHRIFRRALDLDEKGNLTEESKTGKNLLKAMRIVNLSAQIYANWSLLKDGDSRQGLLALERALLWSWHRIQLTDSNKDVVKGPFTSIWSSYTRYIPEYFSRLMPYYFTPNSLSRSPTYGGAETSLVAFEQIGFLASFAVFMALQPISPNQDSEREYWFQQLNSACDALVAFIDNNGICTSPCLDSHSQDITLALFALMLAGRIEFAQGWLKRLFRNIDYSYKSKNYVPIAIESLEDLPDEGGWLGDHASKRMMEMSWTLATIAGWCVILDLEDVYKALVEGATQDYPNTCIQLWHPEDDFYQHLYFRPAHFVSGVSQAPIELPPSIEEYKKQMMQILESDFAKAISGSPAVKSRLLGLDFIAFRHFSTPVPPATWYGILRQENDLDS</sequence>
<reference evidence="1 2" key="1">
    <citation type="submission" date="2015-12" db="EMBL/GenBank/DDBJ databases">
        <title>Complete genome of Lacimicrobium alkaliphilum KCTC 32984.</title>
        <authorList>
            <person name="Kim S.-G."/>
            <person name="Lee Y.-J."/>
        </authorList>
    </citation>
    <scope>NUCLEOTIDE SEQUENCE [LARGE SCALE GENOMIC DNA]</scope>
    <source>
        <strain evidence="1 2">YelD216</strain>
    </source>
</reference>
<evidence type="ECO:0000313" key="1">
    <source>
        <dbReference type="EMBL" id="ALS98917.1"/>
    </source>
</evidence>
<dbReference type="RefSeq" id="WP_062480616.1">
    <property type="nucleotide sequence ID" value="NZ_CP013650.1"/>
</dbReference>
<proteinExistence type="predicted"/>
<dbReference type="OrthoDB" id="5540856at2"/>
<dbReference type="Proteomes" id="UP000068447">
    <property type="component" value="Chromosome"/>
</dbReference>
<dbReference type="EMBL" id="CP013650">
    <property type="protein sequence ID" value="ALS98917.1"/>
    <property type="molecule type" value="Genomic_DNA"/>
</dbReference>
<name>A0A0U3BB97_9ALTE</name>
<dbReference type="AlphaFoldDB" id="A0A0U3BB97"/>
<protein>
    <submittedName>
        <fullName evidence="1">Uncharacterized protein</fullName>
    </submittedName>
</protein>
<keyword evidence="2" id="KW-1185">Reference proteome</keyword>
<evidence type="ECO:0000313" key="2">
    <source>
        <dbReference type="Proteomes" id="UP000068447"/>
    </source>
</evidence>
<gene>
    <name evidence="1" type="ORF">AT746_11970</name>
</gene>
<accession>A0A0U3BB97</accession>